<dbReference type="InterPro" id="IPR038286">
    <property type="entry name" value="IPK_sf"/>
</dbReference>
<dbReference type="PANTHER" id="PTHR12400:SF21">
    <property type="entry name" value="KINASE"/>
    <property type="match status" value="1"/>
</dbReference>
<gene>
    <name evidence="6" type="primary">KCS1</name>
    <name evidence="6" type="ORF">FIM1_3327</name>
</gene>
<keyword evidence="7" id="KW-1185">Reference proteome</keyword>
<organism evidence="6 7">
    <name type="scientific">Kluyveromyces marxianus</name>
    <name type="common">Yeast</name>
    <name type="synonym">Candida kefyr</name>
    <dbReference type="NCBI Taxonomy" id="4911"/>
    <lineage>
        <taxon>Eukaryota</taxon>
        <taxon>Fungi</taxon>
        <taxon>Dikarya</taxon>
        <taxon>Ascomycota</taxon>
        <taxon>Saccharomycotina</taxon>
        <taxon>Saccharomycetes</taxon>
        <taxon>Saccharomycetales</taxon>
        <taxon>Saccharomycetaceae</taxon>
        <taxon>Kluyveromyces</taxon>
    </lineage>
</organism>
<sequence length="906" mass="103361">MNESVSQRQPQRQQGHEQNHEQTTLVAARLRDLSVEDQGNLHTKALDESHHVDLQGKSIHSHKKKPVIHGRKASTYLRVFDDNDTDEHIDEHRLRSYSSGGLGAGSHQSGMVHRSNSYMKASVDQRPVLKNTLKPIDEPANVDSLALQPQTSASAIYLTDEDRNVLSSHNDISIIDEKDKTTMSMFEPEVVVPSIHIGAARNEKIPTEQKQPDPLTSTPAPAPAPAPAPEDLSPRTSTSPLMQDTNQQQQQQQPDPNYKEHIYNEDNNGNLSRYQQKLPNESAIADEDDDIDERGDFPLAVELKPFKNKVGGHTAIFKFSERAVCKALVNAENNWYETIEREHKELLQFMPRYIGVLNVRQHFHTKEDFLQEINNEGGVDYKDAGNNSTVNTENTKKGNTNSNSKGDMTRTSSNRVLSPTLLGQKEDVYDDITPLPEVVLDDNKHIIPNSLYQQYSSSRSHSNSPSSAPIDSFLLSHSLDDDQVLKSDFNQGSGSTSVNTKLQELVLKEAFMKRKPSNSYQSCALDHRNRVGSSSSLKECKASRSSSSSSHNKMKTLGIQPYHRRNSTRHNITLTPNRGDNSAVDDYDDVMFKLDDEVHDADIKSPEQEKGSFNHESVSLEETSHTIVSKFILLEDLTRKLKCPSVLDLKMGTRQYGVDAKRSKQLSQREKCKKTTSRKLGVRLCGLKIWDKKKKYYITRDKYFGRRVRVGWQFARVLARFLYDGETRRSIIKQIPLLIQQLDTLHSEIGKLKSYRLYGSSLLLFYDGDNPQNKRSRVKVNIIDFARCVTDHDIENHLDTFKIAPHFPNREDQGFLRGVKSLKFYLLHIWKYLTNDNSIISEESLLAEYLDQNSEKFDTCWDWLDQFDSEDEADANNAQSPLRVKWRKYELIFDVEPRYVDEEISD</sequence>
<accession>A0ABX6EXR4</accession>
<dbReference type="Gene3D" id="3.30.470.160">
    <property type="entry name" value="Inositol polyphosphate kinase"/>
    <property type="match status" value="1"/>
</dbReference>
<feature type="region of interest" description="Disordered" evidence="5">
    <location>
        <begin position="534"/>
        <end position="558"/>
    </location>
</feature>
<dbReference type="Pfam" id="PF03770">
    <property type="entry name" value="IPK"/>
    <property type="match status" value="1"/>
</dbReference>
<feature type="compositionally biased region" description="Polar residues" evidence="5">
    <location>
        <begin position="235"/>
        <end position="246"/>
    </location>
</feature>
<dbReference type="EMBL" id="CP015058">
    <property type="protein sequence ID" value="QGN16611.1"/>
    <property type="molecule type" value="Genomic_DNA"/>
</dbReference>
<feature type="region of interest" description="Disordered" evidence="5">
    <location>
        <begin position="378"/>
        <end position="420"/>
    </location>
</feature>
<evidence type="ECO:0000256" key="3">
    <source>
        <dbReference type="ARBA" id="ARBA00022777"/>
    </source>
</evidence>
<feature type="compositionally biased region" description="Low complexity" evidence="5">
    <location>
        <begin position="391"/>
        <end position="406"/>
    </location>
</feature>
<feature type="region of interest" description="Disordered" evidence="5">
    <location>
        <begin position="1"/>
        <end position="27"/>
    </location>
</feature>
<evidence type="ECO:0000313" key="6">
    <source>
        <dbReference type="EMBL" id="QGN16611.1"/>
    </source>
</evidence>
<name>A0ABX6EXR4_KLUMA</name>
<dbReference type="EC" id="2.7.-.-" evidence="4"/>
<reference evidence="6 7" key="2">
    <citation type="submission" date="2019-11" db="EMBL/GenBank/DDBJ databases">
        <authorList>
            <person name="Lu H."/>
        </authorList>
    </citation>
    <scope>NUCLEOTIDE SEQUENCE [LARGE SCALE GENOMIC DNA]</scope>
    <source>
        <strain evidence="6 7">FIM1</strain>
    </source>
</reference>
<keyword evidence="3 4" id="KW-0418">Kinase</keyword>
<proteinExistence type="inferred from homology"/>
<dbReference type="InterPro" id="IPR005522">
    <property type="entry name" value="IPK"/>
</dbReference>
<evidence type="ECO:0000256" key="1">
    <source>
        <dbReference type="ARBA" id="ARBA00007374"/>
    </source>
</evidence>
<dbReference type="PANTHER" id="PTHR12400">
    <property type="entry name" value="INOSITOL POLYPHOSPHATE KINASE"/>
    <property type="match status" value="1"/>
</dbReference>
<protein>
    <recommendedName>
        <fullName evidence="4">Kinase</fullName>
        <ecNumber evidence="4">2.7.-.-</ecNumber>
    </recommendedName>
</protein>
<dbReference type="SUPFAM" id="SSF56104">
    <property type="entry name" value="SAICAR synthase-like"/>
    <property type="match status" value="1"/>
</dbReference>
<dbReference type="Proteomes" id="UP000422736">
    <property type="component" value="Chromosome 5"/>
</dbReference>
<evidence type="ECO:0000256" key="2">
    <source>
        <dbReference type="ARBA" id="ARBA00022679"/>
    </source>
</evidence>
<feature type="region of interest" description="Disordered" evidence="5">
    <location>
        <begin position="205"/>
        <end position="273"/>
    </location>
</feature>
<evidence type="ECO:0000313" key="7">
    <source>
        <dbReference type="Proteomes" id="UP000422736"/>
    </source>
</evidence>
<dbReference type="GO" id="GO:0016301">
    <property type="term" value="F:kinase activity"/>
    <property type="evidence" value="ECO:0007669"/>
    <property type="project" value="UniProtKB-KW"/>
</dbReference>
<evidence type="ECO:0000256" key="5">
    <source>
        <dbReference type="SAM" id="MobiDB-lite"/>
    </source>
</evidence>
<keyword evidence="2 4" id="KW-0808">Transferase</keyword>
<reference evidence="6 7" key="1">
    <citation type="submission" date="2016-03" db="EMBL/GenBank/DDBJ databases">
        <title>How can Kluyveromyces marxianus grow so fast - potential evolutionary course in Saccharomyces Complex revealed by comparative genomics.</title>
        <authorList>
            <person name="Mo W."/>
            <person name="Lu W."/>
            <person name="Yang X."/>
            <person name="Qi J."/>
            <person name="Lv H."/>
        </authorList>
    </citation>
    <scope>NUCLEOTIDE SEQUENCE [LARGE SCALE GENOMIC DNA]</scope>
    <source>
        <strain evidence="6 7">FIM1</strain>
    </source>
</reference>
<evidence type="ECO:0000256" key="4">
    <source>
        <dbReference type="RuleBase" id="RU363090"/>
    </source>
</evidence>
<comment type="similarity">
    <text evidence="1 4">Belongs to the inositol phosphokinase (IPK) family.</text>
</comment>
<feature type="compositionally biased region" description="Low complexity" evidence="5">
    <location>
        <begin position="534"/>
        <end position="551"/>
    </location>
</feature>